<feature type="transmembrane region" description="Helical" evidence="2">
    <location>
        <begin position="356"/>
        <end position="375"/>
    </location>
</feature>
<evidence type="ECO:0000256" key="2">
    <source>
        <dbReference type="SAM" id="Phobius"/>
    </source>
</evidence>
<feature type="transmembrane region" description="Helical" evidence="2">
    <location>
        <begin position="656"/>
        <end position="676"/>
    </location>
</feature>
<dbReference type="PANTHER" id="PTHR38434">
    <property type="entry name" value="BLL2549 PROTEIN"/>
    <property type="match status" value="1"/>
</dbReference>
<dbReference type="AlphaFoldDB" id="A0A0D0FZH9"/>
<feature type="transmembrane region" description="Helical" evidence="2">
    <location>
        <begin position="441"/>
        <end position="459"/>
    </location>
</feature>
<feature type="transmembrane region" description="Helical" evidence="2">
    <location>
        <begin position="387"/>
        <end position="409"/>
    </location>
</feature>
<feature type="transmembrane region" description="Helical" evidence="2">
    <location>
        <begin position="696"/>
        <end position="719"/>
    </location>
</feature>
<dbReference type="OrthoDB" id="666059at2"/>
<keyword evidence="2" id="KW-0472">Membrane</keyword>
<reference evidence="3 4" key="1">
    <citation type="submission" date="2015-01" db="EMBL/GenBank/DDBJ databases">
        <title>Draft genome sequence of Pedobacter sp. NL19 isolated from sludge of an effluent treatment pond in an abandoned uranium mine.</title>
        <authorList>
            <person name="Santos T."/>
            <person name="Caetano T."/>
            <person name="Covas C."/>
            <person name="Cruz A."/>
            <person name="Mendo S."/>
        </authorList>
    </citation>
    <scope>NUCLEOTIDE SEQUENCE [LARGE SCALE GENOMIC DNA]</scope>
    <source>
        <strain evidence="3 4">NL19</strain>
    </source>
</reference>
<organism evidence="3 4">
    <name type="scientific">Pedobacter lusitanus</name>
    <dbReference type="NCBI Taxonomy" id="1503925"/>
    <lineage>
        <taxon>Bacteria</taxon>
        <taxon>Pseudomonadati</taxon>
        <taxon>Bacteroidota</taxon>
        <taxon>Sphingobacteriia</taxon>
        <taxon>Sphingobacteriales</taxon>
        <taxon>Sphingobacteriaceae</taxon>
        <taxon>Pedobacter</taxon>
    </lineage>
</organism>
<evidence type="ECO:0000313" key="3">
    <source>
        <dbReference type="EMBL" id="KIO77939.1"/>
    </source>
</evidence>
<feature type="transmembrane region" description="Helical" evidence="2">
    <location>
        <begin position="258"/>
        <end position="275"/>
    </location>
</feature>
<dbReference type="EMBL" id="JXRA01000026">
    <property type="protein sequence ID" value="KIO77939.1"/>
    <property type="molecule type" value="Genomic_DNA"/>
</dbReference>
<dbReference type="RefSeq" id="WP_041879815.1">
    <property type="nucleotide sequence ID" value="NZ_CP157278.1"/>
</dbReference>
<sequence length="822" mass="92246">MEFLYILLLGVIIILIATAKSSINERIGRLEYRIFEFQELLKQSRPGYIPPGTSADEQQVPGMPPASWKTEAPQTPAPAFVPPPYKTRVDLNPDPVPDFIPRPVKEESPETTAPENTVKPETVFPVQDKIYTELLAEEKGAEQVQQEPAEPELSFFEKHPDLEKFIGENLINKIGIAILVLAIGYFVKFAIDSNWIGPVGRVGIGVLCGGILVGIAHRLRNSYKAFSSVLVGGGIAVLYFTITLAFHQFHLFNQTTSFFILIGITCFAVALSLLYDRQEVAIIALVGGLTSPLMVSTGHANYHGLFTYLVILNAGLLFIAYRKSWRILNISTFVLTVLMFSASLFTMPAASSGIGFLYASILYLLFFGINVAYNVRENKTFIGSDFTILLANTALYFGAGLYLLTLLHLEQFRGLFTVSLAVINLFLSYLLFRNKKVDTNVLYLLIGITLTFISVAGPIQLYGHYITLFWAAETVLLYWLYKKSGIYLMQLASQLVWAAMLLSLFMDWSNIYGDSAIAVNILLNKGFITTLFTAVSTFLLYVLYTKERTDNTLKGDILNPVFIKYTAIILLFLSGLLEINHQFSNHFPHTSLNSLYVILYAAVFIYLFLLLSKRFESIRLDWRVSAALITACIAVYLFFMTEFFDVQEAILVNHGVAPFHFIAHWVGAVFIAVLFYELIQIARISLPETLRKMASWALSGAVVLFLSLEISLVSNALFYSASSPVSYVETIYIKTGLPVLWGLLSFAMMWLGMRYKFLTLRIISLTLFSVTLLKLFIFDIRNIPPAGKIAAFFFLGVLLLIISFMYQKVKKIIVADEPTQEK</sequence>
<dbReference type="Pfam" id="PF10101">
    <property type="entry name" value="DUF2339"/>
    <property type="match status" value="1"/>
</dbReference>
<accession>A0A0D0FZH9</accession>
<keyword evidence="4" id="KW-1185">Reference proteome</keyword>
<dbReference type="STRING" id="1503925.TH53_06495"/>
<feature type="transmembrane region" description="Helical" evidence="2">
    <location>
        <begin position="199"/>
        <end position="219"/>
    </location>
</feature>
<feature type="transmembrane region" description="Helical" evidence="2">
    <location>
        <begin position="789"/>
        <end position="806"/>
    </location>
</feature>
<evidence type="ECO:0000256" key="1">
    <source>
        <dbReference type="SAM" id="MobiDB-lite"/>
    </source>
</evidence>
<proteinExistence type="predicted"/>
<feature type="transmembrane region" description="Helical" evidence="2">
    <location>
        <begin position="488"/>
        <end position="506"/>
    </location>
</feature>
<feature type="transmembrane region" description="Helical" evidence="2">
    <location>
        <begin position="225"/>
        <end position="246"/>
    </location>
</feature>
<feature type="transmembrane region" description="Helical" evidence="2">
    <location>
        <begin position="302"/>
        <end position="321"/>
    </location>
</feature>
<feature type="transmembrane region" description="Helical" evidence="2">
    <location>
        <begin position="758"/>
        <end position="777"/>
    </location>
</feature>
<feature type="transmembrane region" description="Helical" evidence="2">
    <location>
        <begin position="170"/>
        <end position="187"/>
    </location>
</feature>
<feature type="transmembrane region" description="Helical" evidence="2">
    <location>
        <begin position="624"/>
        <end position="644"/>
    </location>
</feature>
<feature type="transmembrane region" description="Helical" evidence="2">
    <location>
        <begin position="595"/>
        <end position="612"/>
    </location>
</feature>
<keyword evidence="2" id="KW-1133">Transmembrane helix</keyword>
<name>A0A0D0FZH9_9SPHI</name>
<feature type="transmembrane region" description="Helical" evidence="2">
    <location>
        <begin position="465"/>
        <end position="481"/>
    </location>
</feature>
<feature type="transmembrane region" description="Helical" evidence="2">
    <location>
        <begin position="557"/>
        <end position="575"/>
    </location>
</feature>
<feature type="compositionally biased region" description="Pro residues" evidence="1">
    <location>
        <begin position="75"/>
        <end position="85"/>
    </location>
</feature>
<feature type="transmembrane region" description="Helical" evidence="2">
    <location>
        <begin position="415"/>
        <end position="432"/>
    </location>
</feature>
<dbReference type="PANTHER" id="PTHR38434:SF1">
    <property type="entry name" value="BLL2549 PROTEIN"/>
    <property type="match status" value="1"/>
</dbReference>
<comment type="caution">
    <text evidence="3">The sequence shown here is derived from an EMBL/GenBank/DDBJ whole genome shotgun (WGS) entry which is preliminary data.</text>
</comment>
<gene>
    <name evidence="3" type="ORF">TH53_06495</name>
</gene>
<feature type="transmembrane region" description="Helical" evidence="2">
    <location>
        <begin position="731"/>
        <end position="751"/>
    </location>
</feature>
<feature type="transmembrane region" description="Helical" evidence="2">
    <location>
        <begin position="328"/>
        <end position="350"/>
    </location>
</feature>
<evidence type="ECO:0008006" key="5">
    <source>
        <dbReference type="Google" id="ProtNLM"/>
    </source>
</evidence>
<dbReference type="Proteomes" id="UP000032049">
    <property type="component" value="Unassembled WGS sequence"/>
</dbReference>
<keyword evidence="2" id="KW-0812">Transmembrane</keyword>
<dbReference type="InterPro" id="IPR019286">
    <property type="entry name" value="DUF2339_TM"/>
</dbReference>
<evidence type="ECO:0000313" key="4">
    <source>
        <dbReference type="Proteomes" id="UP000032049"/>
    </source>
</evidence>
<protein>
    <recommendedName>
        <fullName evidence="5">DUF2339 domain-containing protein</fullName>
    </recommendedName>
</protein>
<feature type="region of interest" description="Disordered" evidence="1">
    <location>
        <begin position="46"/>
        <end position="86"/>
    </location>
</feature>
<feature type="transmembrane region" description="Helical" evidence="2">
    <location>
        <begin position="526"/>
        <end position="545"/>
    </location>
</feature>